<dbReference type="PANTHER" id="PTHR11690:SF248">
    <property type="entry name" value="PICKPOCKET 17, ISOFORM A"/>
    <property type="match status" value="1"/>
</dbReference>
<evidence type="ECO:0000256" key="12">
    <source>
        <dbReference type="SAM" id="Phobius"/>
    </source>
</evidence>
<dbReference type="AlphaFoldDB" id="R7VEQ1"/>
<feature type="transmembrane region" description="Helical" evidence="12">
    <location>
        <begin position="33"/>
        <end position="54"/>
    </location>
</feature>
<evidence type="ECO:0000256" key="5">
    <source>
        <dbReference type="ARBA" id="ARBA00022989"/>
    </source>
</evidence>
<keyword evidence="9 11" id="KW-0739">Sodium transport</keyword>
<evidence type="ECO:0000256" key="6">
    <source>
        <dbReference type="ARBA" id="ARBA00023053"/>
    </source>
</evidence>
<dbReference type="EMBL" id="KB294746">
    <property type="protein sequence ID" value="ELU14145.1"/>
    <property type="molecule type" value="Genomic_DNA"/>
</dbReference>
<keyword evidence="3 11" id="KW-0894">Sodium channel</keyword>
<dbReference type="OMA" id="WPNINTR"/>
<dbReference type="GO" id="GO:0005886">
    <property type="term" value="C:plasma membrane"/>
    <property type="evidence" value="ECO:0007669"/>
    <property type="project" value="TreeGrafter"/>
</dbReference>
<evidence type="ECO:0000256" key="11">
    <source>
        <dbReference type="RuleBase" id="RU000679"/>
    </source>
</evidence>
<dbReference type="PRINTS" id="PR01078">
    <property type="entry name" value="AMINACHANNEL"/>
</dbReference>
<dbReference type="PANTHER" id="PTHR11690">
    <property type="entry name" value="AMILORIDE-SENSITIVE SODIUM CHANNEL-RELATED"/>
    <property type="match status" value="1"/>
</dbReference>
<keyword evidence="15" id="KW-1185">Reference proteome</keyword>
<comment type="similarity">
    <text evidence="11">Belongs to the amiloride-sensitive sodium channel (TC 1.A.6) family.</text>
</comment>
<reference evidence="15" key="1">
    <citation type="submission" date="2012-12" db="EMBL/GenBank/DDBJ databases">
        <authorList>
            <person name="Hellsten U."/>
            <person name="Grimwood J."/>
            <person name="Chapman J.A."/>
            <person name="Shapiro H."/>
            <person name="Aerts A."/>
            <person name="Otillar R.P."/>
            <person name="Terry A.Y."/>
            <person name="Boore J.L."/>
            <person name="Simakov O."/>
            <person name="Marletaz F."/>
            <person name="Cho S.-J."/>
            <person name="Edsinger-Gonzales E."/>
            <person name="Havlak P."/>
            <person name="Kuo D.-H."/>
            <person name="Larsson T."/>
            <person name="Lv J."/>
            <person name="Arendt D."/>
            <person name="Savage R."/>
            <person name="Osoegawa K."/>
            <person name="de Jong P."/>
            <person name="Lindberg D.R."/>
            <person name="Seaver E.C."/>
            <person name="Weisblat D.A."/>
            <person name="Putnam N.H."/>
            <person name="Grigoriev I.V."/>
            <person name="Rokhsar D.S."/>
        </authorList>
    </citation>
    <scope>NUCLEOTIDE SEQUENCE</scope>
    <source>
        <strain evidence="15">I ESC-2004</strain>
    </source>
</reference>
<dbReference type="Proteomes" id="UP000014760">
    <property type="component" value="Unassembled WGS sequence"/>
</dbReference>
<organism evidence="13">
    <name type="scientific">Capitella teleta</name>
    <name type="common">Polychaete worm</name>
    <dbReference type="NCBI Taxonomy" id="283909"/>
    <lineage>
        <taxon>Eukaryota</taxon>
        <taxon>Metazoa</taxon>
        <taxon>Spiralia</taxon>
        <taxon>Lophotrochozoa</taxon>
        <taxon>Annelida</taxon>
        <taxon>Polychaeta</taxon>
        <taxon>Sedentaria</taxon>
        <taxon>Scolecida</taxon>
        <taxon>Capitellidae</taxon>
        <taxon>Capitella</taxon>
    </lineage>
</organism>
<keyword evidence="8 12" id="KW-0472">Membrane</keyword>
<evidence type="ECO:0000256" key="4">
    <source>
        <dbReference type="ARBA" id="ARBA00022692"/>
    </source>
</evidence>
<evidence type="ECO:0000313" key="14">
    <source>
        <dbReference type="EnsemblMetazoa" id="CapteP203499"/>
    </source>
</evidence>
<accession>R7VEQ1</accession>
<comment type="subcellular location">
    <subcellularLocation>
        <location evidence="1">Membrane</location>
        <topology evidence="1">Multi-pass membrane protein</topology>
    </subcellularLocation>
</comment>
<dbReference type="Pfam" id="PF00858">
    <property type="entry name" value="ASC"/>
    <property type="match status" value="1"/>
</dbReference>
<keyword evidence="4 11" id="KW-0812">Transmembrane</keyword>
<dbReference type="EMBL" id="AMQN01004949">
    <property type="status" value="NOT_ANNOTATED_CDS"/>
    <property type="molecule type" value="Genomic_DNA"/>
</dbReference>
<keyword evidence="7 11" id="KW-0406">Ion transport</keyword>
<gene>
    <name evidence="13" type="ORF">CAPTEDRAFT_203499</name>
</gene>
<dbReference type="HOGENOM" id="CLU_020415_2_0_1"/>
<dbReference type="Gene3D" id="1.10.287.770">
    <property type="entry name" value="YojJ-like"/>
    <property type="match status" value="1"/>
</dbReference>
<proteinExistence type="inferred from homology"/>
<dbReference type="GO" id="GO:0015280">
    <property type="term" value="F:ligand-gated sodium channel activity"/>
    <property type="evidence" value="ECO:0007669"/>
    <property type="project" value="TreeGrafter"/>
</dbReference>
<dbReference type="STRING" id="283909.R7VEQ1"/>
<evidence type="ECO:0000256" key="8">
    <source>
        <dbReference type="ARBA" id="ARBA00023136"/>
    </source>
</evidence>
<keyword evidence="2 11" id="KW-0813">Transport</keyword>
<protein>
    <submittedName>
        <fullName evidence="13 14">Uncharacterized protein</fullName>
    </submittedName>
</protein>
<keyword evidence="5 12" id="KW-1133">Transmembrane helix</keyword>
<evidence type="ECO:0000256" key="7">
    <source>
        <dbReference type="ARBA" id="ARBA00023065"/>
    </source>
</evidence>
<evidence type="ECO:0000256" key="10">
    <source>
        <dbReference type="ARBA" id="ARBA00023303"/>
    </source>
</evidence>
<evidence type="ECO:0000313" key="13">
    <source>
        <dbReference type="EMBL" id="ELU14145.1"/>
    </source>
</evidence>
<evidence type="ECO:0000256" key="1">
    <source>
        <dbReference type="ARBA" id="ARBA00004141"/>
    </source>
</evidence>
<name>R7VEQ1_CAPTE</name>
<keyword evidence="10 11" id="KW-0407">Ion channel</keyword>
<evidence type="ECO:0000313" key="15">
    <source>
        <dbReference type="Proteomes" id="UP000014760"/>
    </source>
</evidence>
<dbReference type="OrthoDB" id="6021021at2759"/>
<sequence>MVFIAELRRFCETTSMKGVSRAVNQKNSSALRVMWSVAVFLLFGYVCYQSYMLLDDFFQYHVITSSKEGNPNLHMSPVITLCTMRHIPASKQAQHPDVTSAAEYIKLIGDMMVCQDGEDCEHIESLRVELWSISGYISYIGLHNASLISHSADGFVLNCYLTVARGITIRTIPCGDFFQIQRHYVLSAFTCFDFSRNPNSNTTVDGYVYGLDLLIYVDSAAPYGLDSLHRMESSKSGILGSISSHGVRDISSLEMTGFHIPIGSHVEVETHPLVRSREGPPYGDCRNYSDLKDLTGEQACHNKCFEKIISQMCECQEPESPISKETPLDDRPFCLDAKLPREAVIENINCRREAMRPKTCFESCPPSCTEVRFKPQIHSNPWPGFDDMNDIYNSYIKGSAMEPKFAAVGDALSLNCSSEFECLWKLNRASLLLKSNFARVSVKQVDRKVLYLVDSKKTTVVTLMSTLGGALNLWSGISAMLILEILEVIYRLLSATCRMPKVSPQIEMKQDA</sequence>
<keyword evidence="6" id="KW-0915">Sodium</keyword>
<dbReference type="InterPro" id="IPR001873">
    <property type="entry name" value="ENaC"/>
</dbReference>
<reference evidence="14" key="3">
    <citation type="submission" date="2015-06" db="UniProtKB">
        <authorList>
            <consortium name="EnsemblMetazoa"/>
        </authorList>
    </citation>
    <scope>IDENTIFICATION</scope>
</reference>
<evidence type="ECO:0000256" key="9">
    <source>
        <dbReference type="ARBA" id="ARBA00023201"/>
    </source>
</evidence>
<evidence type="ECO:0000256" key="2">
    <source>
        <dbReference type="ARBA" id="ARBA00022448"/>
    </source>
</evidence>
<dbReference type="EnsemblMetazoa" id="CapteT203499">
    <property type="protein sequence ID" value="CapteP203499"/>
    <property type="gene ID" value="CapteG203499"/>
</dbReference>
<reference evidence="13 15" key="2">
    <citation type="journal article" date="2013" name="Nature">
        <title>Insights into bilaterian evolution from three spiralian genomes.</title>
        <authorList>
            <person name="Simakov O."/>
            <person name="Marletaz F."/>
            <person name="Cho S.J."/>
            <person name="Edsinger-Gonzales E."/>
            <person name="Havlak P."/>
            <person name="Hellsten U."/>
            <person name="Kuo D.H."/>
            <person name="Larsson T."/>
            <person name="Lv J."/>
            <person name="Arendt D."/>
            <person name="Savage R."/>
            <person name="Osoegawa K."/>
            <person name="de Jong P."/>
            <person name="Grimwood J."/>
            <person name="Chapman J.A."/>
            <person name="Shapiro H."/>
            <person name="Aerts A."/>
            <person name="Otillar R.P."/>
            <person name="Terry A.Y."/>
            <person name="Boore J.L."/>
            <person name="Grigoriev I.V."/>
            <person name="Lindberg D.R."/>
            <person name="Seaver E.C."/>
            <person name="Weisblat D.A."/>
            <person name="Putnam N.H."/>
            <person name="Rokhsar D.S."/>
        </authorList>
    </citation>
    <scope>NUCLEOTIDE SEQUENCE</scope>
    <source>
        <strain evidence="13 15">I ESC-2004</strain>
    </source>
</reference>
<evidence type="ECO:0000256" key="3">
    <source>
        <dbReference type="ARBA" id="ARBA00022461"/>
    </source>
</evidence>